<keyword evidence="8" id="KW-0256">Endoplasmic reticulum</keyword>
<evidence type="ECO:0000256" key="6">
    <source>
        <dbReference type="ARBA" id="ARBA00022617"/>
    </source>
</evidence>
<evidence type="ECO:0000256" key="14">
    <source>
        <dbReference type="SAM" id="SignalP"/>
    </source>
</evidence>
<dbReference type="AlphaFoldDB" id="A0A1A9Z402"/>
<keyword evidence="10" id="KW-0560">Oxidoreductase</keyword>
<evidence type="ECO:0000313" key="16">
    <source>
        <dbReference type="Proteomes" id="UP000092445"/>
    </source>
</evidence>
<keyword evidence="11" id="KW-0408">Iron</keyword>
<dbReference type="GO" id="GO:0005506">
    <property type="term" value="F:iron ion binding"/>
    <property type="evidence" value="ECO:0007669"/>
    <property type="project" value="InterPro"/>
</dbReference>
<evidence type="ECO:0000256" key="5">
    <source>
        <dbReference type="ARBA" id="ARBA00010617"/>
    </source>
</evidence>
<feature type="signal peptide" evidence="14">
    <location>
        <begin position="1"/>
        <end position="17"/>
    </location>
</feature>
<feature type="chain" id="PRO_5008402547" description="Cytochrome P450" evidence="14">
    <location>
        <begin position="18"/>
        <end position="297"/>
    </location>
</feature>
<dbReference type="STRING" id="7398.A0A1A9Z402"/>
<dbReference type="SUPFAM" id="SSF48264">
    <property type="entry name" value="Cytochrome P450"/>
    <property type="match status" value="1"/>
</dbReference>
<keyword evidence="16" id="KW-1185">Reference proteome</keyword>
<evidence type="ECO:0000256" key="11">
    <source>
        <dbReference type="ARBA" id="ARBA00023004"/>
    </source>
</evidence>
<comment type="similarity">
    <text evidence="5">Belongs to the cytochrome P450 family.</text>
</comment>
<keyword evidence="7" id="KW-0479">Metal-binding</keyword>
<comment type="subcellular location">
    <subcellularLocation>
        <location evidence="4">Endoplasmic reticulum membrane</location>
        <topology evidence="4">Peripheral membrane protein</topology>
    </subcellularLocation>
    <subcellularLocation>
        <location evidence="3">Microsome membrane</location>
        <topology evidence="3">Peripheral membrane protein</topology>
    </subcellularLocation>
</comment>
<evidence type="ECO:0000256" key="8">
    <source>
        <dbReference type="ARBA" id="ARBA00022824"/>
    </source>
</evidence>
<keyword evidence="12" id="KW-0503">Monooxygenase</keyword>
<keyword evidence="14" id="KW-0732">Signal</keyword>
<dbReference type="InterPro" id="IPR050196">
    <property type="entry name" value="Cytochrome_P450_Monoox"/>
</dbReference>
<evidence type="ECO:0000313" key="15">
    <source>
        <dbReference type="EnsemblMetazoa" id="GPAI003145-PA"/>
    </source>
</evidence>
<organism evidence="15 16">
    <name type="scientific">Glossina pallidipes</name>
    <name type="common">Tsetse fly</name>
    <dbReference type="NCBI Taxonomy" id="7398"/>
    <lineage>
        <taxon>Eukaryota</taxon>
        <taxon>Metazoa</taxon>
        <taxon>Ecdysozoa</taxon>
        <taxon>Arthropoda</taxon>
        <taxon>Hexapoda</taxon>
        <taxon>Insecta</taxon>
        <taxon>Pterygota</taxon>
        <taxon>Neoptera</taxon>
        <taxon>Endopterygota</taxon>
        <taxon>Diptera</taxon>
        <taxon>Brachycera</taxon>
        <taxon>Muscomorpha</taxon>
        <taxon>Hippoboscoidea</taxon>
        <taxon>Glossinidae</taxon>
        <taxon>Glossina</taxon>
    </lineage>
</organism>
<dbReference type="InterPro" id="IPR001128">
    <property type="entry name" value="Cyt_P450"/>
</dbReference>
<keyword evidence="13" id="KW-0472">Membrane</keyword>
<comment type="function">
    <text evidence="2">May be involved in the metabolism of insect hormones and in the breakdown of synthetic insecticides.</text>
</comment>
<dbReference type="EnsemblMetazoa" id="GPAI003145-RA">
    <property type="protein sequence ID" value="GPAI003145-PA"/>
    <property type="gene ID" value="GPAI003145"/>
</dbReference>
<sequence>MIALLVIIALITLLVWQSLHMRSVARKFSSQGIARPPLTLPILGDALLFLGLSRTEFPYHFKNLFERFGNVFHVCGGLSSLLMVADVNYYKVILRDTVSKPYLSTYVLKPAIGAGLAAVSGEEWRVRRKMLNPAFHIKQIESFTEVFEEHSRTLTQRLQQHADGKSTFDIFPIIADMTLGIIFETTMGFKTDPNDLDFRKYCSANQEFIFNESERMNKPWLLPRFAFCLLRYRNFKKSRAATAYMRDFHAKIIRKKRQELEETNKNATQTGGGVKPSGSFVVCFCIAHVANSVDRED</sequence>
<dbReference type="GO" id="GO:0016705">
    <property type="term" value="F:oxidoreductase activity, acting on paired donors, with incorporation or reduction of molecular oxygen"/>
    <property type="evidence" value="ECO:0007669"/>
    <property type="project" value="InterPro"/>
</dbReference>
<dbReference type="Proteomes" id="UP000092445">
    <property type="component" value="Unassembled WGS sequence"/>
</dbReference>
<evidence type="ECO:0000256" key="2">
    <source>
        <dbReference type="ARBA" id="ARBA00003690"/>
    </source>
</evidence>
<proteinExistence type="inferred from homology"/>
<accession>A0A1A9Z402</accession>
<dbReference type="GO" id="GO:0020037">
    <property type="term" value="F:heme binding"/>
    <property type="evidence" value="ECO:0007669"/>
    <property type="project" value="InterPro"/>
</dbReference>
<dbReference type="PANTHER" id="PTHR24291">
    <property type="entry name" value="CYTOCHROME P450 FAMILY 4"/>
    <property type="match status" value="1"/>
</dbReference>
<name>A0A1A9Z402_GLOPL</name>
<reference evidence="15" key="2">
    <citation type="submission" date="2020-05" db="UniProtKB">
        <authorList>
            <consortium name="EnsemblMetazoa"/>
        </authorList>
    </citation>
    <scope>IDENTIFICATION</scope>
    <source>
        <strain evidence="15">IAEA</strain>
    </source>
</reference>
<protein>
    <recommendedName>
        <fullName evidence="17">Cytochrome P450</fullName>
    </recommendedName>
</protein>
<dbReference type="Gene3D" id="1.10.630.10">
    <property type="entry name" value="Cytochrome P450"/>
    <property type="match status" value="1"/>
</dbReference>
<evidence type="ECO:0000256" key="10">
    <source>
        <dbReference type="ARBA" id="ARBA00023002"/>
    </source>
</evidence>
<keyword evidence="9" id="KW-0492">Microsome</keyword>
<dbReference type="GO" id="GO:0004497">
    <property type="term" value="F:monooxygenase activity"/>
    <property type="evidence" value="ECO:0007669"/>
    <property type="project" value="UniProtKB-KW"/>
</dbReference>
<dbReference type="Pfam" id="PF00067">
    <property type="entry name" value="p450"/>
    <property type="match status" value="1"/>
</dbReference>
<evidence type="ECO:0000256" key="1">
    <source>
        <dbReference type="ARBA" id="ARBA00001971"/>
    </source>
</evidence>
<evidence type="ECO:0000256" key="4">
    <source>
        <dbReference type="ARBA" id="ARBA00004406"/>
    </source>
</evidence>
<evidence type="ECO:0008006" key="17">
    <source>
        <dbReference type="Google" id="ProtNLM"/>
    </source>
</evidence>
<dbReference type="PANTHER" id="PTHR24291:SF189">
    <property type="entry name" value="CYTOCHROME P450 4C3-RELATED"/>
    <property type="match status" value="1"/>
</dbReference>
<evidence type="ECO:0000256" key="13">
    <source>
        <dbReference type="ARBA" id="ARBA00023136"/>
    </source>
</evidence>
<evidence type="ECO:0000256" key="12">
    <source>
        <dbReference type="ARBA" id="ARBA00023033"/>
    </source>
</evidence>
<reference evidence="16" key="1">
    <citation type="submission" date="2014-03" db="EMBL/GenBank/DDBJ databases">
        <authorList>
            <person name="Aksoy S."/>
            <person name="Warren W."/>
            <person name="Wilson R.K."/>
        </authorList>
    </citation>
    <scope>NUCLEOTIDE SEQUENCE [LARGE SCALE GENOMIC DNA]</scope>
    <source>
        <strain evidence="16">IAEA</strain>
    </source>
</reference>
<evidence type="ECO:0000256" key="7">
    <source>
        <dbReference type="ARBA" id="ARBA00022723"/>
    </source>
</evidence>
<dbReference type="VEuPathDB" id="VectorBase:GPAI003145"/>
<dbReference type="InterPro" id="IPR036396">
    <property type="entry name" value="Cyt_P450_sf"/>
</dbReference>
<keyword evidence="6" id="KW-0349">Heme</keyword>
<comment type="cofactor">
    <cofactor evidence="1">
        <name>heme</name>
        <dbReference type="ChEBI" id="CHEBI:30413"/>
    </cofactor>
</comment>
<evidence type="ECO:0000256" key="3">
    <source>
        <dbReference type="ARBA" id="ARBA00004174"/>
    </source>
</evidence>
<dbReference type="GO" id="GO:0005789">
    <property type="term" value="C:endoplasmic reticulum membrane"/>
    <property type="evidence" value="ECO:0007669"/>
    <property type="project" value="UniProtKB-SubCell"/>
</dbReference>
<evidence type="ECO:0000256" key="9">
    <source>
        <dbReference type="ARBA" id="ARBA00022848"/>
    </source>
</evidence>